<feature type="domain" description="Peptidase S9 prolyl oligopeptidase catalytic" evidence="2">
    <location>
        <begin position="540"/>
        <end position="735"/>
    </location>
</feature>
<feature type="signal peptide" evidence="1">
    <location>
        <begin position="1"/>
        <end position="20"/>
    </location>
</feature>
<feature type="domain" description="Dipeptidylpeptidase IV N-terminal" evidence="3">
    <location>
        <begin position="95"/>
        <end position="445"/>
    </location>
</feature>
<dbReference type="InterPro" id="IPR011659">
    <property type="entry name" value="WD40"/>
</dbReference>
<dbReference type="RefSeq" id="WP_172273708.1">
    <property type="nucleotide sequence ID" value="NZ_CASGMU010000002.1"/>
</dbReference>
<dbReference type="InterPro" id="IPR001375">
    <property type="entry name" value="Peptidase_S9_cat"/>
</dbReference>
<dbReference type="SUPFAM" id="SSF82171">
    <property type="entry name" value="DPP6 N-terminal domain-like"/>
    <property type="match status" value="1"/>
</dbReference>
<dbReference type="Pfam" id="PF00930">
    <property type="entry name" value="DPPIV_N"/>
    <property type="match status" value="1"/>
</dbReference>
<gene>
    <name evidence="4" type="ORF">HPS56_03150</name>
</gene>
<evidence type="ECO:0000259" key="3">
    <source>
        <dbReference type="Pfam" id="PF00930"/>
    </source>
</evidence>
<keyword evidence="5" id="KW-1185">Reference proteome</keyword>
<dbReference type="PANTHER" id="PTHR11731">
    <property type="entry name" value="PROTEASE FAMILY S9B,C DIPEPTIDYL-PEPTIDASE IV-RELATED"/>
    <property type="match status" value="1"/>
</dbReference>
<dbReference type="InterPro" id="IPR029058">
    <property type="entry name" value="AB_hydrolase_fold"/>
</dbReference>
<evidence type="ECO:0000313" key="4">
    <source>
        <dbReference type="EMBL" id="NPD91355.1"/>
    </source>
</evidence>
<evidence type="ECO:0000256" key="1">
    <source>
        <dbReference type="SAM" id="SignalP"/>
    </source>
</evidence>
<evidence type="ECO:0000259" key="2">
    <source>
        <dbReference type="Pfam" id="PF00326"/>
    </source>
</evidence>
<dbReference type="Pfam" id="PF00326">
    <property type="entry name" value="Peptidase_S9"/>
    <property type="match status" value="1"/>
</dbReference>
<evidence type="ECO:0000313" key="5">
    <source>
        <dbReference type="Proteomes" id="UP000714420"/>
    </source>
</evidence>
<dbReference type="Gene3D" id="2.140.10.30">
    <property type="entry name" value="Dipeptidylpeptidase IV, N-terminal domain"/>
    <property type="match status" value="1"/>
</dbReference>
<reference evidence="4 5" key="1">
    <citation type="submission" date="2020-05" db="EMBL/GenBank/DDBJ databases">
        <title>Distinct polysaccharide utilization as determinants for interspecies competition between intestinal Prevotella spp.</title>
        <authorList>
            <person name="Galvez E.J.C."/>
            <person name="Iljazovic A."/>
            <person name="Strowig T."/>
        </authorList>
    </citation>
    <scope>NUCLEOTIDE SEQUENCE [LARGE SCALE GENOMIC DNA]</scope>
    <source>
        <strain evidence="4 5">PMUR</strain>
    </source>
</reference>
<name>A0ABX2AJW0_9BACT</name>
<accession>A0ABX2AJW0</accession>
<dbReference type="Pfam" id="PF07676">
    <property type="entry name" value="PD40"/>
    <property type="match status" value="1"/>
</dbReference>
<organism evidence="4 5">
    <name type="scientific">Xylanibacter muris</name>
    <dbReference type="NCBI Taxonomy" id="2736290"/>
    <lineage>
        <taxon>Bacteria</taxon>
        <taxon>Pseudomonadati</taxon>
        <taxon>Bacteroidota</taxon>
        <taxon>Bacteroidia</taxon>
        <taxon>Bacteroidales</taxon>
        <taxon>Prevotellaceae</taxon>
        <taxon>Xylanibacter</taxon>
    </lineage>
</organism>
<dbReference type="Gene3D" id="3.40.50.1820">
    <property type="entry name" value="alpha/beta hydrolase"/>
    <property type="match status" value="1"/>
</dbReference>
<dbReference type="InterPro" id="IPR002469">
    <property type="entry name" value="Peptidase_S9B_N"/>
</dbReference>
<dbReference type="SUPFAM" id="SSF53474">
    <property type="entry name" value="alpha/beta-Hydrolases"/>
    <property type="match status" value="1"/>
</dbReference>
<proteinExistence type="predicted"/>
<dbReference type="EMBL" id="JABKKF010000002">
    <property type="protein sequence ID" value="NPD91355.1"/>
    <property type="molecule type" value="Genomic_DNA"/>
</dbReference>
<dbReference type="InterPro" id="IPR050278">
    <property type="entry name" value="Serine_Prot_S9B/DPPIV"/>
</dbReference>
<dbReference type="PANTHER" id="PTHR11731:SF193">
    <property type="entry name" value="DIPEPTIDYL PEPTIDASE 9"/>
    <property type="match status" value="1"/>
</dbReference>
<feature type="chain" id="PRO_5047151019" evidence="1">
    <location>
        <begin position="21"/>
        <end position="738"/>
    </location>
</feature>
<dbReference type="Proteomes" id="UP000714420">
    <property type="component" value="Unassembled WGS sequence"/>
</dbReference>
<protein>
    <submittedName>
        <fullName evidence="4">Prolyl oligopeptidase family serine peptidase</fullName>
    </submittedName>
</protein>
<comment type="caution">
    <text evidence="4">The sequence shown here is derived from an EMBL/GenBank/DDBJ whole genome shotgun (WGS) entry which is preliminary data.</text>
</comment>
<sequence length="738" mass="83496">MKRTVFMCAALLIAASHVFAGERLSLKSITSGEFRSESMARIEPLADGENYASISPDGKRIVRYSFKTGKQAGVIFDVNTVRGPKIDRVDGYIYSPDGRNILIQTETKPIYRRSFTAVYYIYNVQNNKMEPLSTGGPQQTPVFSPDGNQIAFVRDNNIYLVKMLYDNAESQVTKDGKRNNVINGIPDWVYEEEFGTNSSMVFTADSRAICWIRYDETAVKEYSFPLYKGLNPSNDRYADYPGHYTYKYPIAGETNSSVAVYSFDIKSRQTRKMQLPVDADGYIPRIKMTSDPTKIAVFTMNRHQDNLSIYLADPLSTVCKLVVQDKADKYIREESMASVQLTSGHILLASERDGYNHLYLYTINGQLKRQITKGKFEVTDVYGYDEATGDTYFAANEKGVAEKQVYVAHKDGRMECLTPKSGHNDAVFSDGFKYFINIWSDMNNPAVYTVNTNTGKHLATLIDNNQLKKKMAAYELGSREMFTFTTSEGVSLNGWMVKPAGFDGSKRYPVIMYQYGGPGSQQVLNRWNNGMCGQGMVLEQYLAQNGYLVVCVDGRGTGGRGAEFEKCTYLRLGEKEARDQVEAAIWLGKQSYVDKDRIGIWGWSYGGWNTLMSMSEGRDVFRAGVAIAPPTTWRFYDTVYSERYMRTPKENPSGYDEVNPIARASSLSGALLICHGMADDNVHYRNTVEYTEALVQADKDFRENIYTNRNHSIYGGNTRNHLFRQAIRFFDSEMRKGL</sequence>
<keyword evidence="1" id="KW-0732">Signal</keyword>